<dbReference type="GO" id="GO:0030288">
    <property type="term" value="C:outer membrane-bounded periplasmic space"/>
    <property type="evidence" value="ECO:0007669"/>
    <property type="project" value="TreeGrafter"/>
</dbReference>
<dbReference type="InterPro" id="IPR051922">
    <property type="entry name" value="Bact_Sporulation_Assoc"/>
</dbReference>
<feature type="domain" description="Sporulation stage II protein D amidase enhancer LytB N-terminal" evidence="2">
    <location>
        <begin position="219"/>
        <end position="309"/>
    </location>
</feature>
<dbReference type="InterPro" id="IPR013693">
    <property type="entry name" value="SpoIID/LytB_N"/>
</dbReference>
<proteinExistence type="predicted"/>
<name>A0A1H3QR74_9FIRM</name>
<dbReference type="PANTHER" id="PTHR30032">
    <property type="entry name" value="N-ACETYLMURAMOYL-L-ALANINE AMIDASE-RELATED"/>
    <property type="match status" value="1"/>
</dbReference>
<evidence type="ECO:0000256" key="1">
    <source>
        <dbReference type="SAM" id="SignalP"/>
    </source>
</evidence>
<dbReference type="InterPro" id="IPR013486">
    <property type="entry name" value="SpoIID/LytB"/>
</dbReference>
<evidence type="ECO:0000313" key="4">
    <source>
        <dbReference type="Proteomes" id="UP000198625"/>
    </source>
</evidence>
<dbReference type="STRING" id="415015.SAMN05660462_02050"/>
<feature type="signal peptide" evidence="1">
    <location>
        <begin position="1"/>
        <end position="24"/>
    </location>
</feature>
<reference evidence="3 4" key="1">
    <citation type="submission" date="2016-10" db="EMBL/GenBank/DDBJ databases">
        <authorList>
            <person name="de Groot N.N."/>
        </authorList>
    </citation>
    <scope>NUCLEOTIDE SEQUENCE [LARGE SCALE GENOMIC DNA]</scope>
    <source>
        <strain evidence="3 4">DSM 21650</strain>
    </source>
</reference>
<dbReference type="GO" id="GO:0030435">
    <property type="term" value="P:sporulation resulting in formation of a cellular spore"/>
    <property type="evidence" value="ECO:0007669"/>
    <property type="project" value="InterPro"/>
</dbReference>
<dbReference type="OrthoDB" id="9794671at2"/>
<dbReference type="PANTHER" id="PTHR30032:SF4">
    <property type="entry name" value="AMIDASE ENHANCER"/>
    <property type="match status" value="1"/>
</dbReference>
<organism evidence="3 4">
    <name type="scientific">Proteiniborus ethanoligenes</name>
    <dbReference type="NCBI Taxonomy" id="415015"/>
    <lineage>
        <taxon>Bacteria</taxon>
        <taxon>Bacillati</taxon>
        <taxon>Bacillota</taxon>
        <taxon>Clostridia</taxon>
        <taxon>Eubacteriales</taxon>
        <taxon>Proteiniborus</taxon>
    </lineage>
</organism>
<dbReference type="AlphaFoldDB" id="A0A1H3QR74"/>
<dbReference type="NCBIfam" id="TIGR02669">
    <property type="entry name" value="SpoIID_LytB"/>
    <property type="match status" value="1"/>
</dbReference>
<gene>
    <name evidence="3" type="ORF">SAMN05660462_02050</name>
</gene>
<protein>
    <submittedName>
        <fullName evidence="3">Stage II sporulation protein D</fullName>
    </submittedName>
</protein>
<evidence type="ECO:0000259" key="2">
    <source>
        <dbReference type="Pfam" id="PF08486"/>
    </source>
</evidence>
<keyword evidence="4" id="KW-1185">Reference proteome</keyword>
<dbReference type="RefSeq" id="WP_091730738.1">
    <property type="nucleotide sequence ID" value="NZ_FNQE01000022.1"/>
</dbReference>
<dbReference type="EMBL" id="FNQE01000022">
    <property type="protein sequence ID" value="SDZ15926.1"/>
    <property type="molecule type" value="Genomic_DNA"/>
</dbReference>
<dbReference type="Proteomes" id="UP000198625">
    <property type="component" value="Unassembled WGS sequence"/>
</dbReference>
<dbReference type="Pfam" id="PF08486">
    <property type="entry name" value="SpoIID"/>
    <property type="match status" value="1"/>
</dbReference>
<accession>A0A1H3QR74</accession>
<sequence>MKKNLLPIILALLMSFTISNHVFAYENEYVKVKVQSSPIVNLSSDGFQIGLWDKGFYTLFNINDRRLTARLDGYYTNSYGEYIKTNDTYLATVGPIHVKTDKIFYSYEDAFNEANKLRSLEIDAFVSYNEGAFEIWIGQLLYENMAIEEATNYANNFNGSASIINDNINRIVLSNGNNEIILMFSINDNIHLSSLNQYEGLVKVGNNNYRDFITFFIKDNEVTVINNIEIQHYLYGVVPKEMYPGWPLEALKAQAIAAKNYTLLNMNKHSNEGYNLCNTQHCQVYGGYDVEHIMTNRAVDETIGRILTYNDKLVNTYYHASSGGNTESSENIWSESVPYLRGVADDFSLGSPYDSWQFVISKEEVRERLLEIGIDLGDITSIEVVSTSQNGRVQELLIKGVLRSEILKKERTRQIFGTTNIKSTWFEVMLQGESGKITIKDIYIFNINNGEVKKQTLNNLSVMSVNGLYSIDSSSLTKNIVITDGVSSNEVSSIENNNIANSYGKYVFNGRGWGHGVGMSQWGAKKMAELGYSYIDILEYYYTGAIVK</sequence>
<evidence type="ECO:0000313" key="3">
    <source>
        <dbReference type="EMBL" id="SDZ15926.1"/>
    </source>
</evidence>
<feature type="chain" id="PRO_5011782418" evidence="1">
    <location>
        <begin position="25"/>
        <end position="548"/>
    </location>
</feature>
<keyword evidence="1" id="KW-0732">Signal</keyword>